<sequence>MGTKHSLFRRKRPVEEHYLLLEREEAGAVAIFSELRSIKKNISAGEKERQDLIQVRRRSHMTS</sequence>
<dbReference type="AlphaFoldDB" id="A0A4Z2E2W0"/>
<comment type="caution">
    <text evidence="1">The sequence shown here is derived from an EMBL/GenBank/DDBJ whole genome shotgun (WGS) entry which is preliminary data.</text>
</comment>
<dbReference type="EMBL" id="SRLO01020702">
    <property type="protein sequence ID" value="TNN22870.1"/>
    <property type="molecule type" value="Genomic_DNA"/>
</dbReference>
<organism evidence="1 2">
    <name type="scientific">Liparis tanakae</name>
    <name type="common">Tanaka's snailfish</name>
    <dbReference type="NCBI Taxonomy" id="230148"/>
    <lineage>
        <taxon>Eukaryota</taxon>
        <taxon>Metazoa</taxon>
        <taxon>Chordata</taxon>
        <taxon>Craniata</taxon>
        <taxon>Vertebrata</taxon>
        <taxon>Euteleostomi</taxon>
        <taxon>Actinopterygii</taxon>
        <taxon>Neopterygii</taxon>
        <taxon>Teleostei</taxon>
        <taxon>Neoteleostei</taxon>
        <taxon>Acanthomorphata</taxon>
        <taxon>Eupercaria</taxon>
        <taxon>Perciformes</taxon>
        <taxon>Cottioidei</taxon>
        <taxon>Cottales</taxon>
        <taxon>Liparidae</taxon>
        <taxon>Liparis</taxon>
    </lineage>
</organism>
<evidence type="ECO:0000313" key="2">
    <source>
        <dbReference type="Proteomes" id="UP000314294"/>
    </source>
</evidence>
<accession>A0A4Z2E2W0</accession>
<dbReference type="Proteomes" id="UP000314294">
    <property type="component" value="Unassembled WGS sequence"/>
</dbReference>
<reference evidence="1 2" key="1">
    <citation type="submission" date="2019-03" db="EMBL/GenBank/DDBJ databases">
        <title>First draft genome of Liparis tanakae, snailfish: a comprehensive survey of snailfish specific genes.</title>
        <authorList>
            <person name="Kim W."/>
            <person name="Song I."/>
            <person name="Jeong J.-H."/>
            <person name="Kim D."/>
            <person name="Kim S."/>
            <person name="Ryu S."/>
            <person name="Song J.Y."/>
            <person name="Lee S.K."/>
        </authorList>
    </citation>
    <scope>NUCLEOTIDE SEQUENCE [LARGE SCALE GENOMIC DNA]</scope>
    <source>
        <tissue evidence="1">Muscle</tissue>
    </source>
</reference>
<dbReference type="OrthoDB" id="2020426at2759"/>
<keyword evidence="2" id="KW-1185">Reference proteome</keyword>
<protein>
    <submittedName>
        <fullName evidence="1">Uncharacterized protein</fullName>
    </submittedName>
</protein>
<gene>
    <name evidence="1" type="ORF">EYF80_067014</name>
</gene>
<name>A0A4Z2E2W0_9TELE</name>
<proteinExistence type="predicted"/>
<evidence type="ECO:0000313" key="1">
    <source>
        <dbReference type="EMBL" id="TNN22870.1"/>
    </source>
</evidence>